<evidence type="ECO:0000256" key="6">
    <source>
        <dbReference type="ARBA" id="ARBA00060996"/>
    </source>
</evidence>
<dbReference type="Pfam" id="PF12972">
    <property type="entry name" value="NAGLU_C"/>
    <property type="match status" value="1"/>
</dbReference>
<feature type="chain" id="PRO_5035867551" description="Alpha-N-acetylglucosaminidase" evidence="9">
    <location>
        <begin position="23"/>
        <end position="785"/>
    </location>
</feature>
<dbReference type="EC" id="3.2.1.50" evidence="7"/>
<keyword evidence="2" id="KW-0378">Hydrolase</keyword>
<keyword evidence="4" id="KW-0326">Glycosidase</keyword>
<feature type="signal peptide" evidence="9">
    <location>
        <begin position="1"/>
        <end position="22"/>
    </location>
</feature>
<dbReference type="InterPro" id="IPR017853">
    <property type="entry name" value="GH"/>
</dbReference>
<keyword evidence="1 9" id="KW-0732">Signal</keyword>
<evidence type="ECO:0000256" key="1">
    <source>
        <dbReference type="ARBA" id="ARBA00022729"/>
    </source>
</evidence>
<organism evidence="13 14">
    <name type="scientific">Cloeon dipterum</name>
    <dbReference type="NCBI Taxonomy" id="197152"/>
    <lineage>
        <taxon>Eukaryota</taxon>
        <taxon>Metazoa</taxon>
        <taxon>Ecdysozoa</taxon>
        <taxon>Arthropoda</taxon>
        <taxon>Hexapoda</taxon>
        <taxon>Insecta</taxon>
        <taxon>Pterygota</taxon>
        <taxon>Palaeoptera</taxon>
        <taxon>Ephemeroptera</taxon>
        <taxon>Pisciforma</taxon>
        <taxon>Baetidae</taxon>
        <taxon>Cloeon</taxon>
    </lineage>
</organism>
<evidence type="ECO:0000256" key="9">
    <source>
        <dbReference type="SAM" id="SignalP"/>
    </source>
</evidence>
<sequence>MRFLKFRWKLLILSIYITIASGNFNERWPHLSNIRSSAAPVVQAAAVQELLGRLLPTRQHEFEIHVDPLISESGHETFRLLKRPGDRQVVVTGNSGVAASSGLNYYFKYLCRCQVNWEAHSQLNLPSTLPIVNVQVTSLDRFKYYQNVCTPGYSFVWWKWEQWERHIDWMALNGINLPLAFVGQEAIWERVWISLGLNQTEIDQFFSGPAFLPWNRMGNMRGFGGPLPRSYRENTLALQLQILDRMRAFGMTPVLPAFAGFVPKAITRLFPSANVTSMSRWNNFQDEFCCPLMLQPNDPLFQTVGEKFLKEMVNEFGTDHIYNCDTFNEMSPSSDEEKYLIEVGYATFSAMTAVDPDAIWLLQGWLFLHDSFWTKERAKALLTSVPQGRLMVLDLQSELNEQYSRLDSYFGQPFIWCMLHNFGGTLGLYGAAQRVNQGVSEARLLPNSTMVGIGITPEGINQNYVMYDLMLENSWRRGPVNLTQWIQGYAERRYGTKQEHAFIAWNFLLNSVYSFNLTNVKVRGKYVICRRPSLKLKPLIWYQPLSVVKAWDSLFKMLPKMKYSLTLQHDFVDVTRQNLQLLGAFYHSQIVRAYRRKNLTKLLENGHLLLDLLTDLDSVLECNEDFLLGKWIRDARSWGESKAESELYEFNARNQITLWGPTGEILDYANKQWSGVVGNYFKPRWQLFIQSLVGSLASHQGFNQSAFNKNVFQSVEHAFVLDRTQYPSTPSGKFWRVAKDVYETWRPRFNSNALNFLTKAIIKHPNCACFTAPCFWVQLVLSILQ</sequence>
<dbReference type="Gene3D" id="1.20.120.670">
    <property type="entry name" value="N-acetyl-b-d-glucoasminidase"/>
    <property type="match status" value="1"/>
</dbReference>
<evidence type="ECO:0000259" key="11">
    <source>
        <dbReference type="Pfam" id="PF12971"/>
    </source>
</evidence>
<protein>
    <recommendedName>
        <fullName evidence="8">Alpha-N-acetylglucosaminidase</fullName>
        <ecNumber evidence="7">3.2.1.50</ecNumber>
    </recommendedName>
</protein>
<feature type="domain" description="Alpha-N-acetylglucosaminidase C-terminal" evidence="12">
    <location>
        <begin position="485"/>
        <end position="743"/>
    </location>
</feature>
<name>A0A8S1C7T3_9INSE</name>
<keyword evidence="3" id="KW-0325">Glycoprotein</keyword>
<dbReference type="Pfam" id="PF05089">
    <property type="entry name" value="NAGLU"/>
    <property type="match status" value="1"/>
</dbReference>
<gene>
    <name evidence="13" type="ORF">CLODIP_2_CD13411</name>
</gene>
<dbReference type="InterPro" id="IPR007781">
    <property type="entry name" value="NAGLU"/>
</dbReference>
<keyword evidence="14" id="KW-1185">Reference proteome</keyword>
<comment type="caution">
    <text evidence="13">The sequence shown here is derived from an EMBL/GenBank/DDBJ whole genome shotgun (WGS) entry which is preliminary data.</text>
</comment>
<dbReference type="Gene3D" id="3.30.379.10">
    <property type="entry name" value="Chitobiase/beta-hexosaminidase domain 2-like"/>
    <property type="match status" value="1"/>
</dbReference>
<dbReference type="InterPro" id="IPR024240">
    <property type="entry name" value="NAGLU_N"/>
</dbReference>
<evidence type="ECO:0000256" key="3">
    <source>
        <dbReference type="ARBA" id="ARBA00023180"/>
    </source>
</evidence>
<evidence type="ECO:0000313" key="14">
    <source>
        <dbReference type="Proteomes" id="UP000494165"/>
    </source>
</evidence>
<dbReference type="AlphaFoldDB" id="A0A8S1C7T3"/>
<evidence type="ECO:0000256" key="7">
    <source>
        <dbReference type="ARBA" id="ARBA00066522"/>
    </source>
</evidence>
<dbReference type="GO" id="GO:0048731">
    <property type="term" value="P:system development"/>
    <property type="evidence" value="ECO:0007669"/>
    <property type="project" value="UniProtKB-ARBA"/>
</dbReference>
<proteinExistence type="inferred from homology"/>
<dbReference type="Proteomes" id="UP000494165">
    <property type="component" value="Unassembled WGS sequence"/>
</dbReference>
<dbReference type="Pfam" id="PF12971">
    <property type="entry name" value="NAGLU_N"/>
    <property type="match status" value="1"/>
</dbReference>
<dbReference type="PANTHER" id="PTHR12872:SF1">
    <property type="entry name" value="ALPHA-N-ACETYLGLUCOSAMINIDASE"/>
    <property type="match status" value="1"/>
</dbReference>
<comment type="catalytic activity">
    <reaction evidence="5">
        <text>Hydrolysis of terminal non-reducing N-acetyl-D-glucosamine residues in N-acetyl-alpha-D-glucosaminides.</text>
        <dbReference type="EC" id="3.2.1.50"/>
    </reaction>
</comment>
<accession>A0A8S1C7T3</accession>
<dbReference type="Gene3D" id="3.20.20.80">
    <property type="entry name" value="Glycosidases"/>
    <property type="match status" value="1"/>
</dbReference>
<dbReference type="InterPro" id="IPR024733">
    <property type="entry name" value="NAGLU_tim-barrel"/>
</dbReference>
<dbReference type="PANTHER" id="PTHR12872">
    <property type="entry name" value="ALPHA-N-ACETYLGLUCOSAMINIDASE"/>
    <property type="match status" value="1"/>
</dbReference>
<evidence type="ECO:0000259" key="10">
    <source>
        <dbReference type="Pfam" id="PF05089"/>
    </source>
</evidence>
<evidence type="ECO:0000256" key="8">
    <source>
        <dbReference type="ARBA" id="ARBA00072202"/>
    </source>
</evidence>
<evidence type="ECO:0000259" key="12">
    <source>
        <dbReference type="Pfam" id="PF12972"/>
    </source>
</evidence>
<comment type="similarity">
    <text evidence="6">Belongs to the glycosyl hydrolase 89 family.</text>
</comment>
<dbReference type="EMBL" id="CADEPI010000027">
    <property type="protein sequence ID" value="CAB3366882.1"/>
    <property type="molecule type" value="Genomic_DNA"/>
</dbReference>
<reference evidence="13 14" key="1">
    <citation type="submission" date="2020-04" db="EMBL/GenBank/DDBJ databases">
        <authorList>
            <person name="Alioto T."/>
            <person name="Alioto T."/>
            <person name="Gomez Garrido J."/>
        </authorList>
    </citation>
    <scope>NUCLEOTIDE SEQUENCE [LARGE SCALE GENOMIC DNA]</scope>
</reference>
<feature type="domain" description="Alpha-N-acetylglucosaminidase N-terminal" evidence="11">
    <location>
        <begin position="45"/>
        <end position="130"/>
    </location>
</feature>
<dbReference type="InterPro" id="IPR029018">
    <property type="entry name" value="Hex-like_dom2"/>
</dbReference>
<dbReference type="InterPro" id="IPR024732">
    <property type="entry name" value="NAGLU_C"/>
</dbReference>
<evidence type="ECO:0000256" key="5">
    <source>
        <dbReference type="ARBA" id="ARBA00052030"/>
    </source>
</evidence>
<dbReference type="FunFam" id="3.20.20.80:FF:000107">
    <property type="entry name" value="Alpha-N-acetylglucosaminidase family"/>
    <property type="match status" value="1"/>
</dbReference>
<evidence type="ECO:0000313" key="13">
    <source>
        <dbReference type="EMBL" id="CAB3366882.1"/>
    </source>
</evidence>
<feature type="domain" description="Alpha-N-acetylglucosaminidase tim-barrel" evidence="10">
    <location>
        <begin position="143"/>
        <end position="476"/>
    </location>
</feature>
<dbReference type="OrthoDB" id="64736at2759"/>
<dbReference type="SUPFAM" id="SSF51445">
    <property type="entry name" value="(Trans)glycosidases"/>
    <property type="match status" value="1"/>
</dbReference>
<evidence type="ECO:0000256" key="4">
    <source>
        <dbReference type="ARBA" id="ARBA00023295"/>
    </source>
</evidence>
<dbReference type="GO" id="GO:0004561">
    <property type="term" value="F:alpha-N-acetylglucosaminidase activity"/>
    <property type="evidence" value="ECO:0007669"/>
    <property type="project" value="UniProtKB-EC"/>
</dbReference>
<evidence type="ECO:0000256" key="2">
    <source>
        <dbReference type="ARBA" id="ARBA00022801"/>
    </source>
</evidence>